<name>A0A1W6MIW4_9FLAO</name>
<gene>
    <name evidence="1" type="ORF">BST97_05815</name>
</gene>
<dbReference type="Proteomes" id="UP000193431">
    <property type="component" value="Chromosome"/>
</dbReference>
<dbReference type="InterPro" id="IPR006530">
    <property type="entry name" value="YD"/>
</dbReference>
<evidence type="ECO:0000313" key="1">
    <source>
        <dbReference type="EMBL" id="ARN77541.1"/>
    </source>
</evidence>
<accession>A0A1W6MIW4</accession>
<organism evidence="1 2">
    <name type="scientific">Nonlabens spongiae</name>
    <dbReference type="NCBI Taxonomy" id="331648"/>
    <lineage>
        <taxon>Bacteria</taxon>
        <taxon>Pseudomonadati</taxon>
        <taxon>Bacteroidota</taxon>
        <taxon>Flavobacteriia</taxon>
        <taxon>Flavobacteriales</taxon>
        <taxon>Flavobacteriaceae</taxon>
        <taxon>Nonlabens</taxon>
    </lineage>
</organism>
<sequence length="463" mass="53179">MNTKVPVIASRILLISIMLTLTKVVAQDVMLKPAVDIEIAPLNPTATGQFVKWHEYAKGIAIADKNKYNEQGLTVHDGGKTIKDFINQSPEDAALDNSYIVDLDEKDRILKVTSYIDGKPSSPNTYTYDSKGQIATAKDFFGTHTYMYDRQGRLSQEVLEGKKKTVYSYDKKGKELVVTMTTTWPDKQDKSAIEVKSFENGMIKWRTDSYDKTYYAVRDDRGTYIAEAEKGKQPSYYMLKNVFYHDELKADLLTIKRIPGKSPQFYLNKKEYNTGFIVNGDDVIVHFPYDGNYYIKRNFMPNGLPNNQLLPLELFRENTPVLFKWKQGKIQIFYGNRALYSVYGNTDLKLFEDNNHWLYYSKDKATYYRIKKDVTPVEGAIIEPEVINAPFILYADTAVQQWIIIAEGTQIKNKFGYEFKSADTGEVVIVKNKIPKYTYVPTDNAKPMQIITGDFYKGQSYPK</sequence>
<reference evidence="1 2" key="1">
    <citation type="submission" date="2016-11" db="EMBL/GenBank/DDBJ databases">
        <title>Trade-off between light-utilization and light-protection in marine flavobacteria.</title>
        <authorList>
            <person name="Kumagai Y."/>
        </authorList>
    </citation>
    <scope>NUCLEOTIDE SEQUENCE [LARGE SCALE GENOMIC DNA]</scope>
    <source>
        <strain evidence="1 2">JCM 13191</strain>
    </source>
</reference>
<evidence type="ECO:0000313" key="2">
    <source>
        <dbReference type="Proteomes" id="UP000193431"/>
    </source>
</evidence>
<protein>
    <submittedName>
        <fullName evidence="1">Uncharacterized protein</fullName>
    </submittedName>
</protein>
<dbReference type="STRING" id="331648.BST97_05815"/>
<dbReference type="EMBL" id="CP019344">
    <property type="protein sequence ID" value="ARN77541.1"/>
    <property type="molecule type" value="Genomic_DNA"/>
</dbReference>
<dbReference type="NCBIfam" id="TIGR01643">
    <property type="entry name" value="YD_repeat_2x"/>
    <property type="match status" value="1"/>
</dbReference>
<dbReference type="Gene3D" id="2.180.10.10">
    <property type="entry name" value="RHS repeat-associated core"/>
    <property type="match status" value="1"/>
</dbReference>
<dbReference type="RefSeq" id="WP_085766343.1">
    <property type="nucleotide sequence ID" value="NZ_CP019344.1"/>
</dbReference>
<dbReference type="AlphaFoldDB" id="A0A1W6MIW4"/>
<dbReference type="OrthoDB" id="1048580at2"/>
<proteinExistence type="predicted"/>
<keyword evidence="2" id="KW-1185">Reference proteome</keyword>